<protein>
    <submittedName>
        <fullName evidence="1">Uncharacterized protein</fullName>
    </submittedName>
</protein>
<gene>
    <name evidence="1" type="ORF">GT037_007997</name>
</gene>
<evidence type="ECO:0000313" key="2">
    <source>
        <dbReference type="Proteomes" id="UP000596902"/>
    </source>
</evidence>
<proteinExistence type="predicted"/>
<name>A0A8H7B0V9_9PLEO</name>
<organism evidence="1 2">
    <name type="scientific">Alternaria burnsii</name>
    <dbReference type="NCBI Taxonomy" id="1187904"/>
    <lineage>
        <taxon>Eukaryota</taxon>
        <taxon>Fungi</taxon>
        <taxon>Dikarya</taxon>
        <taxon>Ascomycota</taxon>
        <taxon>Pezizomycotina</taxon>
        <taxon>Dothideomycetes</taxon>
        <taxon>Pleosporomycetidae</taxon>
        <taxon>Pleosporales</taxon>
        <taxon>Pleosporineae</taxon>
        <taxon>Pleosporaceae</taxon>
        <taxon>Alternaria</taxon>
        <taxon>Alternaria sect. Alternaria</taxon>
    </lineage>
</organism>
<feature type="non-terminal residue" evidence="1">
    <location>
        <position position="1"/>
    </location>
</feature>
<dbReference type="AlphaFoldDB" id="A0A8H7B0V9"/>
<comment type="caution">
    <text evidence="1">The sequence shown here is derived from an EMBL/GenBank/DDBJ whole genome shotgun (WGS) entry which is preliminary data.</text>
</comment>
<evidence type="ECO:0000313" key="1">
    <source>
        <dbReference type="EMBL" id="KAF7674231.1"/>
    </source>
</evidence>
<reference evidence="1" key="2">
    <citation type="submission" date="2020-08" db="EMBL/GenBank/DDBJ databases">
        <title>Draft Genome Sequence of Cumin Blight Pathogen Alternaria burnsii.</title>
        <authorList>
            <person name="Feng Z."/>
        </authorList>
    </citation>
    <scope>NUCLEOTIDE SEQUENCE</scope>
    <source>
        <strain evidence="1">CBS107.38</strain>
    </source>
</reference>
<dbReference type="EMBL" id="JAAABM010000011">
    <property type="protein sequence ID" value="KAF7674231.1"/>
    <property type="molecule type" value="Genomic_DNA"/>
</dbReference>
<accession>A0A8H7B0V9</accession>
<dbReference type="RefSeq" id="XP_038784545.1">
    <property type="nucleotide sequence ID" value="XM_038933044.1"/>
</dbReference>
<sequence length="62" mass="6659">FISSLSGSISRRLGWSSAPIRAVTQLEPARPGTTYAKSSRIASLAPHPDIYLHSLGPLTVLR</sequence>
<dbReference type="GeneID" id="62206222"/>
<dbReference type="Proteomes" id="UP000596902">
    <property type="component" value="Unassembled WGS sequence"/>
</dbReference>
<reference evidence="1" key="1">
    <citation type="submission" date="2020-01" db="EMBL/GenBank/DDBJ databases">
        <authorList>
            <person name="Feng Z.H.Z."/>
        </authorList>
    </citation>
    <scope>NUCLEOTIDE SEQUENCE</scope>
    <source>
        <strain evidence="1">CBS107.38</strain>
    </source>
</reference>
<keyword evidence="2" id="KW-1185">Reference proteome</keyword>